<dbReference type="AlphaFoldDB" id="A0A645J263"/>
<reference evidence="1" key="1">
    <citation type="submission" date="2019-08" db="EMBL/GenBank/DDBJ databases">
        <authorList>
            <person name="Kucharzyk K."/>
            <person name="Murdoch R.W."/>
            <person name="Higgins S."/>
            <person name="Loffler F."/>
        </authorList>
    </citation>
    <scope>NUCLEOTIDE SEQUENCE</scope>
</reference>
<protein>
    <submittedName>
        <fullName evidence="1">Uncharacterized protein</fullName>
    </submittedName>
</protein>
<sequence>MLDEEIRFYEDMVSRTRHSKQVVEDILEFYRDLDHIINNELNPDNQSIIRFGKGSGFNSTTYNLSLDENNRARIASRTISEDFSPMGWAVIEFQEK</sequence>
<comment type="caution">
    <text evidence="1">The sequence shown here is derived from an EMBL/GenBank/DDBJ whole genome shotgun (WGS) entry which is preliminary data.</text>
</comment>
<organism evidence="1">
    <name type="scientific">bioreactor metagenome</name>
    <dbReference type="NCBI Taxonomy" id="1076179"/>
    <lineage>
        <taxon>unclassified sequences</taxon>
        <taxon>metagenomes</taxon>
        <taxon>ecological metagenomes</taxon>
    </lineage>
</organism>
<name>A0A645J263_9ZZZZ</name>
<gene>
    <name evidence="1" type="ORF">SDC9_201197</name>
</gene>
<proteinExistence type="predicted"/>
<dbReference type="EMBL" id="VSSQ01120731">
    <property type="protein sequence ID" value="MPN53533.1"/>
    <property type="molecule type" value="Genomic_DNA"/>
</dbReference>
<accession>A0A645J263</accession>
<evidence type="ECO:0000313" key="1">
    <source>
        <dbReference type="EMBL" id="MPN53533.1"/>
    </source>
</evidence>